<keyword evidence="1" id="KW-0040">ANK repeat</keyword>
<organism evidence="3 4">
    <name type="scientific">Cladophialophora psammophila CBS 110553</name>
    <dbReference type="NCBI Taxonomy" id="1182543"/>
    <lineage>
        <taxon>Eukaryota</taxon>
        <taxon>Fungi</taxon>
        <taxon>Dikarya</taxon>
        <taxon>Ascomycota</taxon>
        <taxon>Pezizomycotina</taxon>
        <taxon>Eurotiomycetes</taxon>
        <taxon>Chaetothyriomycetidae</taxon>
        <taxon>Chaetothyriales</taxon>
        <taxon>Herpotrichiellaceae</taxon>
        <taxon>Cladophialophora</taxon>
    </lineage>
</organism>
<dbReference type="GeneID" id="19193557"/>
<dbReference type="EMBL" id="AMGX01000014">
    <property type="protein sequence ID" value="EXJ68244.1"/>
    <property type="molecule type" value="Genomic_DNA"/>
</dbReference>
<dbReference type="InterPro" id="IPR002110">
    <property type="entry name" value="Ankyrin_rpt"/>
</dbReference>
<feature type="region of interest" description="Disordered" evidence="2">
    <location>
        <begin position="133"/>
        <end position="155"/>
    </location>
</feature>
<dbReference type="InterPro" id="IPR036770">
    <property type="entry name" value="Ankyrin_rpt-contain_sf"/>
</dbReference>
<dbReference type="SUPFAM" id="SSF48403">
    <property type="entry name" value="Ankyrin repeat"/>
    <property type="match status" value="1"/>
</dbReference>
<protein>
    <submittedName>
        <fullName evidence="3">Uncharacterized protein</fullName>
    </submittedName>
</protein>
<evidence type="ECO:0000313" key="3">
    <source>
        <dbReference type="EMBL" id="EXJ68244.1"/>
    </source>
</evidence>
<feature type="repeat" description="ANK" evidence="1">
    <location>
        <begin position="40"/>
        <end position="73"/>
    </location>
</feature>
<accession>W9XCT2</accession>
<dbReference type="Proteomes" id="UP000019471">
    <property type="component" value="Unassembled WGS sequence"/>
</dbReference>
<evidence type="ECO:0000313" key="4">
    <source>
        <dbReference type="Proteomes" id="UP000019471"/>
    </source>
</evidence>
<comment type="caution">
    <text evidence="3">The sequence shown here is derived from an EMBL/GenBank/DDBJ whole genome shotgun (WGS) entry which is preliminary data.</text>
</comment>
<name>W9XCT2_9EURO</name>
<dbReference type="AlphaFoldDB" id="W9XCT2"/>
<evidence type="ECO:0000256" key="1">
    <source>
        <dbReference type="PROSITE-ProRule" id="PRU00023"/>
    </source>
</evidence>
<dbReference type="RefSeq" id="XP_007747630.1">
    <property type="nucleotide sequence ID" value="XM_007749440.1"/>
</dbReference>
<reference evidence="3 4" key="1">
    <citation type="submission" date="2013-03" db="EMBL/GenBank/DDBJ databases">
        <title>The Genome Sequence of Cladophialophora psammophila CBS 110553.</title>
        <authorList>
            <consortium name="The Broad Institute Genomics Platform"/>
            <person name="Cuomo C."/>
            <person name="de Hoog S."/>
            <person name="Gorbushina A."/>
            <person name="Walker B."/>
            <person name="Young S.K."/>
            <person name="Zeng Q."/>
            <person name="Gargeya S."/>
            <person name="Fitzgerald M."/>
            <person name="Haas B."/>
            <person name="Abouelleil A."/>
            <person name="Allen A.W."/>
            <person name="Alvarado L."/>
            <person name="Arachchi H.M."/>
            <person name="Berlin A.M."/>
            <person name="Chapman S.B."/>
            <person name="Gainer-Dewar J."/>
            <person name="Goldberg J."/>
            <person name="Griggs A."/>
            <person name="Gujja S."/>
            <person name="Hansen M."/>
            <person name="Howarth C."/>
            <person name="Imamovic A."/>
            <person name="Ireland A."/>
            <person name="Larimer J."/>
            <person name="McCowan C."/>
            <person name="Murphy C."/>
            <person name="Pearson M."/>
            <person name="Poon T.W."/>
            <person name="Priest M."/>
            <person name="Roberts A."/>
            <person name="Saif S."/>
            <person name="Shea T."/>
            <person name="Sisk P."/>
            <person name="Sykes S."/>
            <person name="Wortman J."/>
            <person name="Nusbaum C."/>
            <person name="Birren B."/>
        </authorList>
    </citation>
    <scope>NUCLEOTIDE SEQUENCE [LARGE SCALE GENOMIC DNA]</scope>
    <source>
        <strain evidence="3 4">CBS 110553</strain>
    </source>
</reference>
<dbReference type="STRING" id="1182543.W9XCT2"/>
<dbReference type="OrthoDB" id="19174at2759"/>
<proteinExistence type="predicted"/>
<dbReference type="Gene3D" id="1.25.40.20">
    <property type="entry name" value="Ankyrin repeat-containing domain"/>
    <property type="match status" value="1"/>
</dbReference>
<dbReference type="Pfam" id="PF13637">
    <property type="entry name" value="Ank_4"/>
    <property type="match status" value="1"/>
</dbReference>
<sequence length="228" mass="25261">MSAESNLNPFLLAANTPDPDHRLLPLLRSDPELASGQDAHGYSLLHAAASYNHVDLLRSLVNEFKVDVNLKDEDGETCLFVAETVEVAKCLVEELHIDLQVKNDEGMDALEKFESEEEFPEVAEYLRTFTSLDPTVGTAPTRPGPVSNGAQRPPLLPPNVSINIGTEADAAPGTLDQEPDPEFRRRIEELAAKENFHTAEGQRELRELITDAVRDVGNEGREVRRRVE</sequence>
<dbReference type="eggNOG" id="KOG0504">
    <property type="taxonomic scope" value="Eukaryota"/>
</dbReference>
<dbReference type="PROSITE" id="PS50088">
    <property type="entry name" value="ANK_REPEAT"/>
    <property type="match status" value="1"/>
</dbReference>
<keyword evidence="4" id="KW-1185">Reference proteome</keyword>
<evidence type="ECO:0000256" key="2">
    <source>
        <dbReference type="SAM" id="MobiDB-lite"/>
    </source>
</evidence>
<dbReference type="HOGENOM" id="CLU_078327_0_0_1"/>
<gene>
    <name evidence="3" type="ORF">A1O5_08859</name>
</gene>